<evidence type="ECO:0000313" key="6">
    <source>
        <dbReference type="EMBL" id="MFC0349703.1"/>
    </source>
</evidence>
<evidence type="ECO:0000256" key="1">
    <source>
        <dbReference type="ARBA" id="ARBA00022723"/>
    </source>
</evidence>
<accession>A0ABV6IDM2</accession>
<dbReference type="EMBL" id="JBHLXJ010000008">
    <property type="protein sequence ID" value="MFC0349703.1"/>
    <property type="molecule type" value="Genomic_DNA"/>
</dbReference>
<feature type="zinc finger region" description="dksA C4-type" evidence="4">
    <location>
        <begin position="41"/>
        <end position="65"/>
    </location>
</feature>
<dbReference type="Proteomes" id="UP001589844">
    <property type="component" value="Unassembled WGS sequence"/>
</dbReference>
<evidence type="ECO:0000256" key="2">
    <source>
        <dbReference type="ARBA" id="ARBA00022771"/>
    </source>
</evidence>
<evidence type="ECO:0000259" key="5">
    <source>
        <dbReference type="Pfam" id="PF01258"/>
    </source>
</evidence>
<keyword evidence="1" id="KW-0479">Metal-binding</keyword>
<keyword evidence="3" id="KW-0862">Zinc</keyword>
<sequence length="76" mass="8837">MTDMNDRASALEEQTRERALAAQVQRAGLIGKTIEDSRQHCLDCGDDIPEERRHAMLGCKRCTHCQEIREKDFYER</sequence>
<proteinExistence type="predicted"/>
<dbReference type="NCBIfam" id="TIGR02419">
    <property type="entry name" value="C4_traR_proteo"/>
    <property type="match status" value="1"/>
</dbReference>
<gene>
    <name evidence="6" type="ORF">ACFFJH_07775</name>
</gene>
<dbReference type="InterPro" id="IPR000962">
    <property type="entry name" value="Znf_DskA_TraR"/>
</dbReference>
<name>A0ABV6IDM2_9BURK</name>
<dbReference type="SUPFAM" id="SSF57716">
    <property type="entry name" value="Glucocorticoid receptor-like (DNA-binding domain)"/>
    <property type="match status" value="1"/>
</dbReference>
<dbReference type="InterPro" id="IPR012783">
    <property type="entry name" value="Znf_C4_TraR"/>
</dbReference>
<dbReference type="PANTHER" id="PTHR38777:SF1">
    <property type="entry name" value="DNAK SUPPRESSOR PROTEIN"/>
    <property type="match status" value="1"/>
</dbReference>
<protein>
    <submittedName>
        <fullName evidence="6">TraR/DksA C4-type zinc finger protein</fullName>
    </submittedName>
</protein>
<evidence type="ECO:0000256" key="4">
    <source>
        <dbReference type="PROSITE-ProRule" id="PRU00510"/>
    </source>
</evidence>
<keyword evidence="7" id="KW-1185">Reference proteome</keyword>
<dbReference type="Gene3D" id="1.20.120.910">
    <property type="entry name" value="DksA, coiled-coil domain"/>
    <property type="match status" value="1"/>
</dbReference>
<evidence type="ECO:0000256" key="3">
    <source>
        <dbReference type="ARBA" id="ARBA00022833"/>
    </source>
</evidence>
<reference evidence="6 7" key="1">
    <citation type="submission" date="2024-09" db="EMBL/GenBank/DDBJ databases">
        <authorList>
            <person name="Sun Q."/>
            <person name="Mori K."/>
        </authorList>
    </citation>
    <scope>NUCLEOTIDE SEQUENCE [LARGE SCALE GENOMIC DNA]</scope>
    <source>
        <strain evidence="6 7">CCM 8677</strain>
    </source>
</reference>
<dbReference type="PANTHER" id="PTHR38777">
    <property type="entry name" value="FELS-2 PROPHAGE PROTEIN"/>
    <property type="match status" value="1"/>
</dbReference>
<comment type="caution">
    <text evidence="6">The sequence shown here is derived from an EMBL/GenBank/DDBJ whole genome shotgun (WGS) entry which is preliminary data.</text>
</comment>
<feature type="domain" description="Zinc finger DksA/TraR C4-type" evidence="5">
    <location>
        <begin position="39"/>
        <end position="71"/>
    </location>
</feature>
<dbReference type="Pfam" id="PF01258">
    <property type="entry name" value="zf-dskA_traR"/>
    <property type="match status" value="1"/>
</dbReference>
<organism evidence="6 7">
    <name type="scientific">Undibacterium danionis</name>
    <dbReference type="NCBI Taxonomy" id="1812100"/>
    <lineage>
        <taxon>Bacteria</taxon>
        <taxon>Pseudomonadati</taxon>
        <taxon>Pseudomonadota</taxon>
        <taxon>Betaproteobacteria</taxon>
        <taxon>Burkholderiales</taxon>
        <taxon>Oxalobacteraceae</taxon>
        <taxon>Undibacterium</taxon>
    </lineage>
</organism>
<evidence type="ECO:0000313" key="7">
    <source>
        <dbReference type="Proteomes" id="UP001589844"/>
    </source>
</evidence>
<dbReference type="RefSeq" id="WP_390211462.1">
    <property type="nucleotide sequence ID" value="NZ_JBHLXJ010000008.1"/>
</dbReference>
<dbReference type="PROSITE" id="PS51128">
    <property type="entry name" value="ZF_DKSA_2"/>
    <property type="match status" value="1"/>
</dbReference>
<keyword evidence="2" id="KW-0863">Zinc-finger</keyword>